<evidence type="ECO:0008006" key="4">
    <source>
        <dbReference type="Google" id="ProtNLM"/>
    </source>
</evidence>
<feature type="region of interest" description="Disordered" evidence="1">
    <location>
        <begin position="1"/>
        <end position="24"/>
    </location>
</feature>
<protein>
    <recommendedName>
        <fullName evidence="4">Transglycosylase SLT domain-containing protein</fullName>
    </recommendedName>
</protein>
<name>A0A916TYQ1_9ACTN</name>
<keyword evidence="3" id="KW-1185">Reference proteome</keyword>
<dbReference type="SUPFAM" id="SSF53955">
    <property type="entry name" value="Lysozyme-like"/>
    <property type="match status" value="1"/>
</dbReference>
<gene>
    <name evidence="2" type="ORF">GCM10011410_01450</name>
</gene>
<dbReference type="AlphaFoldDB" id="A0A916TYQ1"/>
<reference evidence="2" key="2">
    <citation type="submission" date="2020-09" db="EMBL/GenBank/DDBJ databases">
        <authorList>
            <person name="Sun Q."/>
            <person name="Zhou Y."/>
        </authorList>
    </citation>
    <scope>NUCLEOTIDE SEQUENCE</scope>
    <source>
        <strain evidence="2">CGMCC 1.15478</strain>
    </source>
</reference>
<dbReference type="Gene3D" id="1.10.530.10">
    <property type="match status" value="1"/>
</dbReference>
<proteinExistence type="predicted"/>
<sequence>MPGTWATWGVDADGDGRADPRSIPDSVTAQGRFMCHLYSQTSAGVRNGTLRGDPLDLALAAYNAGLGAVQRAGGMPSGGEYTTQTQPYVAKIKAFEPRYRSLNGPTTTLPQVNAGLDFGSLEGLFF</sequence>
<comment type="caution">
    <text evidence="2">The sequence shown here is derived from an EMBL/GenBank/DDBJ whole genome shotgun (WGS) entry which is preliminary data.</text>
</comment>
<dbReference type="EMBL" id="BMJH01000001">
    <property type="protein sequence ID" value="GGC52834.1"/>
    <property type="molecule type" value="Genomic_DNA"/>
</dbReference>
<organism evidence="2 3">
    <name type="scientific">Hoyosella rhizosphaerae</name>
    <dbReference type="NCBI Taxonomy" id="1755582"/>
    <lineage>
        <taxon>Bacteria</taxon>
        <taxon>Bacillati</taxon>
        <taxon>Actinomycetota</taxon>
        <taxon>Actinomycetes</taxon>
        <taxon>Mycobacteriales</taxon>
        <taxon>Hoyosellaceae</taxon>
        <taxon>Hoyosella</taxon>
    </lineage>
</organism>
<evidence type="ECO:0000313" key="3">
    <source>
        <dbReference type="Proteomes" id="UP000641514"/>
    </source>
</evidence>
<evidence type="ECO:0000313" key="2">
    <source>
        <dbReference type="EMBL" id="GGC52834.1"/>
    </source>
</evidence>
<dbReference type="InterPro" id="IPR023346">
    <property type="entry name" value="Lysozyme-like_dom_sf"/>
</dbReference>
<accession>A0A916TYQ1</accession>
<dbReference type="Proteomes" id="UP000641514">
    <property type="component" value="Unassembled WGS sequence"/>
</dbReference>
<reference evidence="2" key="1">
    <citation type="journal article" date="2014" name="Int. J. Syst. Evol. Microbiol.">
        <title>Complete genome sequence of Corynebacterium casei LMG S-19264T (=DSM 44701T), isolated from a smear-ripened cheese.</title>
        <authorList>
            <consortium name="US DOE Joint Genome Institute (JGI-PGF)"/>
            <person name="Walter F."/>
            <person name="Albersmeier A."/>
            <person name="Kalinowski J."/>
            <person name="Ruckert C."/>
        </authorList>
    </citation>
    <scope>NUCLEOTIDE SEQUENCE</scope>
    <source>
        <strain evidence="2">CGMCC 1.15478</strain>
    </source>
</reference>
<evidence type="ECO:0000256" key="1">
    <source>
        <dbReference type="SAM" id="MobiDB-lite"/>
    </source>
</evidence>